<feature type="chain" id="PRO_5035814060" description="Ig-like domain-containing protein" evidence="3">
    <location>
        <begin position="22"/>
        <end position="1591"/>
    </location>
</feature>
<keyword evidence="6" id="KW-1185">Reference proteome</keyword>
<keyword evidence="2" id="KW-1015">Disulfide bond</keyword>
<proteinExistence type="predicted"/>
<keyword evidence="1 3" id="KW-0732">Signal</keyword>
<evidence type="ECO:0000256" key="1">
    <source>
        <dbReference type="ARBA" id="ARBA00022729"/>
    </source>
</evidence>
<feature type="signal peptide" evidence="3">
    <location>
        <begin position="1"/>
        <end position="21"/>
    </location>
</feature>
<feature type="domain" description="Ig-like" evidence="4">
    <location>
        <begin position="1033"/>
        <end position="1140"/>
    </location>
</feature>
<organism evidence="5 6">
    <name type="scientific">Clonorchis sinensis</name>
    <name type="common">Chinese liver fluke</name>
    <dbReference type="NCBI Taxonomy" id="79923"/>
    <lineage>
        <taxon>Eukaryota</taxon>
        <taxon>Metazoa</taxon>
        <taxon>Spiralia</taxon>
        <taxon>Lophotrochozoa</taxon>
        <taxon>Platyhelminthes</taxon>
        <taxon>Trematoda</taxon>
        <taxon>Digenea</taxon>
        <taxon>Opisthorchiida</taxon>
        <taxon>Opisthorchiata</taxon>
        <taxon>Opisthorchiidae</taxon>
        <taxon>Clonorchis</taxon>
    </lineage>
</organism>
<dbReference type="SMART" id="SM00409">
    <property type="entry name" value="IG"/>
    <property type="match status" value="3"/>
</dbReference>
<dbReference type="PANTHER" id="PTHR11481">
    <property type="entry name" value="IMMUNOGLOBULIN FC RECEPTOR"/>
    <property type="match status" value="1"/>
</dbReference>
<reference evidence="5 6" key="1">
    <citation type="journal article" date="2018" name="Biotechnol. Adv.">
        <title>Improved genomic resources and new bioinformatic workflow for the carcinogenic parasite Clonorchis sinensis: Biotechnological implications.</title>
        <authorList>
            <person name="Wang D."/>
            <person name="Korhonen P.K."/>
            <person name="Gasser R.B."/>
            <person name="Young N.D."/>
        </authorList>
    </citation>
    <scope>NUCLEOTIDE SEQUENCE [LARGE SCALE GENOMIC DNA]</scope>
    <source>
        <strain evidence="5">Cs-k2</strain>
    </source>
</reference>
<evidence type="ECO:0000256" key="3">
    <source>
        <dbReference type="SAM" id="SignalP"/>
    </source>
</evidence>
<dbReference type="InterPro" id="IPR003599">
    <property type="entry name" value="Ig_sub"/>
</dbReference>
<dbReference type="PANTHER" id="PTHR11481:SF64">
    <property type="entry name" value="FC RECEPTOR-LIKE PROTEIN 4"/>
    <property type="match status" value="1"/>
</dbReference>
<accession>A0A8T1M2Y2</accession>
<evidence type="ECO:0000313" key="6">
    <source>
        <dbReference type="Proteomes" id="UP000286415"/>
    </source>
</evidence>
<dbReference type="EMBL" id="NIRI02000056">
    <property type="protein sequence ID" value="KAG5443329.1"/>
    <property type="molecule type" value="Genomic_DNA"/>
</dbReference>
<dbReference type="Proteomes" id="UP000286415">
    <property type="component" value="Unassembled WGS sequence"/>
</dbReference>
<sequence>MLLFASLFSVITLTFCIGAGAYENVAIRSHLNLTQGIEFIDLGNSFDNDRTTQTLFHSEGGQLVSIVLELPGEYQVKSVEIISDVPSNLKQAVHVGFLQNGVTRSGRLTYECVPQHTVSICRPSCMDEKNSREGVVGDSILWTFQRTKENGWTRIYDVIITGRLFQQPVSSDDKAADITYLKPYFNRALGVDYEREQCAEPVWKLTDSSEANSQMPPVSKFHRNVTVYFDQSYSIAKVSLIASEMDSGNEECVIRFGGRKSVTKIFSLKSDCTMQNETIGLYVCSTPDLMGYPFTNATIDAKGLVRVHIFGMLWYYPSVKIVPFTKVIDPQSTEDLKIQCVASTCAETHPNSNCDHYGHIVQCAYLELARTHESSNGHTIPDTVLVTNGRVKPEVAEVITELKIVHSSKTKLVTTMPRTHSYYGQYKCRCQTDDPFTSVVESVETKLPATEFDQDLVFERSFTARLDEQEIPNTLGFLEMPEITGYFTLIISGHSLTENLQLRVTYLESGEFTTITEEYAQTSSVQAFPLAKGTSYAWPIRAYRIVQENAWPDVTDEGLTTIEWETKDEAVTVRKVRDELRTIVISPQRQNVVRAWAWRRDSHVVDIRAHYQNEAHDTRKKKLYLQRVSCSTGENPEQMSSVTLSGDECKRTVRQGEIECERTKGGFAVQFTVTNPSASDSYHLYEVMEDQESDRELAKSTSVVQGLKAELDATDIRIKLAGIKGESEPGRTQMVMVFTIHSKLITDNSACHPTFVKLQPSWPVSEKLEQQLGSNQTQFTVDVPNDQQLLTFDLEVRIEGGEASGNDITTKRTLQLLNPRHVKLDLKLDTQEESITWTALPESISDVLDKFNVKMWSTNKVCGIREEQTPPRVDRPIENLMAYRLSLIDVPNFKSRVLVDHEIEVTPVFKTIDGGSITGVLANLAISKGKIGQSGVKWDKSAANRTARIYVTPSQPALCLRDNPAMTVKLAVLMMGPGAATPKQLVDGFHLEAEEGGLGSDFGKWYTIKDLQPGRRYEAKATVLYPTGIQDEPSASEPFWTTDEVFVSSSEVSVKPGDRLVIQCTGAVGPNDSFKKRLEWKRADGSQLPDGTRIETVTATESDPENMETVNLVFEKVEAGQANTYACFIRPSVASQVGVQYAPPTVKVIVNVLELDIQSHVANVADPITVQCRAHQGSTLTWTSPDGAVVRKDRQREEPYVTDVKNEQGTISLLHIPRVKLAQTGQYLCKQDGTDNHRAFKLKMQEDVRIVVDEESSQLAGENFSITCNALLGHMDQKVEWYRREGDGHPWTPVSYATMEDASIKITNQNTELSNGDNVRSSKLRMINSPASAGEFACALKSMSGDSKQFARETLELPKTSAIIELESTPVVNLDRVRRVSGQQVVVKCTGYPAHEEDHLEWYYVSSTGSLEIPIGKRDDNQESDNQELVQVLQTTMRITDSIPASWPGLSSPVLLAASRKLVARNAETVVFTPEVLELTVTNATETGIDRRLIDGSISCRYRRPRAVMKIKEGKFLTQEVTPTYVEKLIPINQLLGSDYPSEEDIVVASAGTAFADLKKSDENSAVRFGPKNSKWLPTILVFSLLCLHIL</sequence>
<comment type="caution">
    <text evidence="5">The sequence shown here is derived from an EMBL/GenBank/DDBJ whole genome shotgun (WGS) entry which is preliminary data.</text>
</comment>
<dbReference type="GO" id="GO:0006955">
    <property type="term" value="P:immune response"/>
    <property type="evidence" value="ECO:0007669"/>
    <property type="project" value="TreeGrafter"/>
</dbReference>
<name>A0A8T1M2Y2_CLOSI</name>
<dbReference type="GO" id="GO:0007166">
    <property type="term" value="P:cell surface receptor signaling pathway"/>
    <property type="evidence" value="ECO:0007669"/>
    <property type="project" value="TreeGrafter"/>
</dbReference>
<reference evidence="5 6" key="2">
    <citation type="journal article" date="2021" name="Genomics">
        <title>High-quality reference genome for Clonorchis sinensis.</title>
        <authorList>
            <person name="Young N.D."/>
            <person name="Stroehlein A.J."/>
            <person name="Kinkar L."/>
            <person name="Wang T."/>
            <person name="Sohn W.M."/>
            <person name="Chang B.C.H."/>
            <person name="Kaur P."/>
            <person name="Weisz D."/>
            <person name="Dudchenko O."/>
            <person name="Aiden E.L."/>
            <person name="Korhonen P.K."/>
            <person name="Gasser R.B."/>
        </authorList>
    </citation>
    <scope>NUCLEOTIDE SEQUENCE [LARGE SCALE GENOMIC DNA]</scope>
    <source>
        <strain evidence="5">Cs-k2</strain>
    </source>
</reference>
<dbReference type="SUPFAM" id="SSF48726">
    <property type="entry name" value="Immunoglobulin"/>
    <property type="match status" value="2"/>
</dbReference>
<dbReference type="GO" id="GO:0009897">
    <property type="term" value="C:external side of plasma membrane"/>
    <property type="evidence" value="ECO:0007669"/>
    <property type="project" value="TreeGrafter"/>
</dbReference>
<gene>
    <name evidence="5" type="ORF">CSKR_107278</name>
</gene>
<dbReference type="InterPro" id="IPR050488">
    <property type="entry name" value="Ig_Fc_receptor"/>
</dbReference>
<dbReference type="PROSITE" id="PS50835">
    <property type="entry name" value="IG_LIKE"/>
    <property type="match status" value="2"/>
</dbReference>
<evidence type="ECO:0000256" key="2">
    <source>
        <dbReference type="ARBA" id="ARBA00023157"/>
    </source>
</evidence>
<dbReference type="Gene3D" id="2.60.40.10">
    <property type="entry name" value="Immunoglobulins"/>
    <property type="match status" value="2"/>
</dbReference>
<feature type="domain" description="Ig-like" evidence="4">
    <location>
        <begin position="1246"/>
        <end position="1356"/>
    </location>
</feature>
<dbReference type="InterPro" id="IPR007110">
    <property type="entry name" value="Ig-like_dom"/>
</dbReference>
<dbReference type="GO" id="GO:0004888">
    <property type="term" value="F:transmembrane signaling receptor activity"/>
    <property type="evidence" value="ECO:0007669"/>
    <property type="project" value="TreeGrafter"/>
</dbReference>
<dbReference type="InterPro" id="IPR013783">
    <property type="entry name" value="Ig-like_fold"/>
</dbReference>
<dbReference type="InterPro" id="IPR036179">
    <property type="entry name" value="Ig-like_dom_sf"/>
</dbReference>
<evidence type="ECO:0000259" key="4">
    <source>
        <dbReference type="PROSITE" id="PS50835"/>
    </source>
</evidence>
<dbReference type="OrthoDB" id="6241182at2759"/>
<protein>
    <recommendedName>
        <fullName evidence="4">Ig-like domain-containing protein</fullName>
    </recommendedName>
</protein>
<evidence type="ECO:0000313" key="5">
    <source>
        <dbReference type="EMBL" id="KAG5443329.1"/>
    </source>
</evidence>